<dbReference type="RefSeq" id="WP_268261839.1">
    <property type="nucleotide sequence ID" value="NZ_JALQCX010000015.1"/>
</dbReference>
<comment type="caution">
    <text evidence="1">The sequence shown here is derived from an EMBL/GenBank/DDBJ whole genome shotgun (WGS) entry which is preliminary data.</text>
</comment>
<keyword evidence="2" id="KW-1185">Reference proteome</keyword>
<reference evidence="1 2" key="2">
    <citation type="journal article" date="2023" name="Plant Pathol.">
        <title>Dismantling and reorganizing Pseudomonas marginalis sensu#lato.</title>
        <authorList>
            <person name="Sawada H."/>
            <person name="Fujikawa T."/>
            <person name="Satou M."/>
        </authorList>
    </citation>
    <scope>NUCLEOTIDE SEQUENCE [LARGE SCALE GENOMIC DNA]</scope>
    <source>
        <strain evidence="1 2">MAFF 302046</strain>
    </source>
</reference>
<evidence type="ECO:0000313" key="1">
    <source>
        <dbReference type="EMBL" id="MCK9814474.1"/>
    </source>
</evidence>
<proteinExistence type="predicted"/>
<dbReference type="Proteomes" id="UP001155163">
    <property type="component" value="Unassembled WGS sequence"/>
</dbReference>
<accession>A0ABT0JF44</accession>
<dbReference type="EMBL" id="JALQCX010000015">
    <property type="protein sequence ID" value="MCK9814474.1"/>
    <property type="molecule type" value="Genomic_DNA"/>
</dbReference>
<organism evidence="1 2">
    <name type="scientific">Pseudomonas morbosilactucae</name>
    <dbReference type="NCBI Taxonomy" id="2938197"/>
    <lineage>
        <taxon>Bacteria</taxon>
        <taxon>Pseudomonadati</taxon>
        <taxon>Pseudomonadota</taxon>
        <taxon>Gammaproteobacteria</taxon>
        <taxon>Pseudomonadales</taxon>
        <taxon>Pseudomonadaceae</taxon>
        <taxon>Pseudomonas</taxon>
    </lineage>
</organism>
<protein>
    <submittedName>
        <fullName evidence="1">Uncharacterized protein</fullName>
    </submittedName>
</protein>
<evidence type="ECO:0000313" key="2">
    <source>
        <dbReference type="Proteomes" id="UP001155163"/>
    </source>
</evidence>
<gene>
    <name evidence="1" type="ORF">M1B35_10110</name>
</gene>
<name>A0ABT0JF44_9PSED</name>
<sequence length="140" mass="16329">MIMRPVNQAIFYARTHNVKLRNIEDKIGEYFLVTLDSITDKNSDYFELIGWPEDIERDISSVEGVFLKMDPHMQWRGKFIFELFIKFLHQLKNDRTSDIPKIFAKKAGVKFDPNGEIIRSLASLSAIPTSLSVFITQFQR</sequence>
<reference evidence="1 2" key="1">
    <citation type="journal article" date="2022" name="Int. J. Syst. Evol. Microbiol.">
        <title>Pseudomonas aegrilactucae sp. nov. and Pseudomonas morbosilactucae sp. nov., pathogens causing bacterial rot of lettuce in Japan.</title>
        <authorList>
            <person name="Sawada H."/>
            <person name="Fujikawa T."/>
            <person name="Satou M."/>
        </authorList>
    </citation>
    <scope>NUCLEOTIDE SEQUENCE [LARGE SCALE GENOMIC DNA]</scope>
    <source>
        <strain evidence="1 2">MAFF 302046</strain>
    </source>
</reference>